<dbReference type="InterPro" id="IPR032695">
    <property type="entry name" value="Integrin_dom_sf"/>
</dbReference>
<evidence type="ECO:0000259" key="15">
    <source>
        <dbReference type="Pfam" id="PF20805"/>
    </source>
</evidence>
<keyword evidence="18" id="KW-1185">Reference proteome</keyword>
<dbReference type="Pfam" id="PF08441">
    <property type="entry name" value="Integrin_A_Ig_1"/>
    <property type="match status" value="1"/>
</dbReference>
<feature type="domain" description="Integrin alpha third immunoglobulin-like" evidence="16">
    <location>
        <begin position="851"/>
        <end position="1025"/>
    </location>
</feature>
<dbReference type="InterPro" id="IPR013649">
    <property type="entry name" value="Integrin_alpha_Ig-like_1"/>
</dbReference>
<dbReference type="GO" id="GO:0033627">
    <property type="term" value="P:cell adhesion mediated by integrin"/>
    <property type="evidence" value="ECO:0007669"/>
    <property type="project" value="TreeGrafter"/>
</dbReference>
<dbReference type="Pfam" id="PF01839">
    <property type="entry name" value="FG-GAP"/>
    <property type="match status" value="1"/>
</dbReference>
<dbReference type="FunCoup" id="E4X6B2">
    <property type="interactions" value="18"/>
</dbReference>
<evidence type="ECO:0000256" key="10">
    <source>
        <dbReference type="ARBA" id="ARBA00023170"/>
    </source>
</evidence>
<evidence type="ECO:0000313" key="17">
    <source>
        <dbReference type="EMBL" id="CBY07565.1"/>
    </source>
</evidence>
<dbReference type="GO" id="GO:0005178">
    <property type="term" value="F:integrin binding"/>
    <property type="evidence" value="ECO:0007669"/>
    <property type="project" value="TreeGrafter"/>
</dbReference>
<dbReference type="Gene3D" id="2.60.40.1460">
    <property type="entry name" value="Integrin domains. Chain A, domain 2"/>
    <property type="match status" value="1"/>
</dbReference>
<keyword evidence="4" id="KW-0732">Signal</keyword>
<evidence type="ECO:0000256" key="11">
    <source>
        <dbReference type="ARBA" id="ARBA00023180"/>
    </source>
</evidence>
<dbReference type="PROSITE" id="PS51470">
    <property type="entry name" value="FG_GAP"/>
    <property type="match status" value="3"/>
</dbReference>
<name>E4X6B2_OIKDI</name>
<dbReference type="OrthoDB" id="5317514at2759"/>
<feature type="domain" description="Integrin alpha first immunoglubulin-like" evidence="14">
    <location>
        <begin position="462"/>
        <end position="632"/>
    </location>
</feature>
<dbReference type="GO" id="GO:0007229">
    <property type="term" value="P:integrin-mediated signaling pathway"/>
    <property type="evidence" value="ECO:0007669"/>
    <property type="project" value="UniProtKB-KW"/>
</dbReference>
<comment type="subcellular location">
    <subcellularLocation>
        <location evidence="1 13">Membrane</location>
        <topology evidence="1 13">Single-pass type I membrane protein</topology>
    </subcellularLocation>
</comment>
<feature type="domain" description="Integrin alpha second immunoglobulin-like" evidence="15">
    <location>
        <begin position="640"/>
        <end position="790"/>
    </location>
</feature>
<feature type="repeat" description="FG-GAP" evidence="12">
    <location>
        <begin position="18"/>
        <end position="73"/>
    </location>
</feature>
<dbReference type="SUPFAM" id="SSF69318">
    <property type="entry name" value="Integrin alpha N-terminal domain"/>
    <property type="match status" value="1"/>
</dbReference>
<evidence type="ECO:0000256" key="8">
    <source>
        <dbReference type="ARBA" id="ARBA00023037"/>
    </source>
</evidence>
<dbReference type="PANTHER" id="PTHR23220:SF122">
    <property type="entry name" value="INTEGRIN ALPHA-PS1"/>
    <property type="match status" value="1"/>
</dbReference>
<dbReference type="GO" id="GO:0008305">
    <property type="term" value="C:integrin complex"/>
    <property type="evidence" value="ECO:0007669"/>
    <property type="project" value="InterPro"/>
</dbReference>
<proteinExistence type="inferred from homology"/>
<dbReference type="InterPro" id="IPR048285">
    <property type="entry name" value="Integrin_alpha_Ig-like_2"/>
</dbReference>
<evidence type="ECO:0000256" key="9">
    <source>
        <dbReference type="ARBA" id="ARBA00023136"/>
    </source>
</evidence>
<organism evidence="17">
    <name type="scientific">Oikopleura dioica</name>
    <name type="common">Tunicate</name>
    <dbReference type="NCBI Taxonomy" id="34765"/>
    <lineage>
        <taxon>Eukaryota</taxon>
        <taxon>Metazoa</taxon>
        <taxon>Chordata</taxon>
        <taxon>Tunicata</taxon>
        <taxon>Appendicularia</taxon>
        <taxon>Copelata</taxon>
        <taxon>Oikopleuridae</taxon>
        <taxon>Oikopleura</taxon>
    </lineage>
</organism>
<reference evidence="17" key="1">
    <citation type="journal article" date="2010" name="Science">
        <title>Plasticity of animal genome architecture unmasked by rapid evolution of a pelagic tunicate.</title>
        <authorList>
            <person name="Denoeud F."/>
            <person name="Henriet S."/>
            <person name="Mungpakdee S."/>
            <person name="Aury J.M."/>
            <person name="Da Silva C."/>
            <person name="Brinkmann H."/>
            <person name="Mikhaleva J."/>
            <person name="Olsen L.C."/>
            <person name="Jubin C."/>
            <person name="Canestro C."/>
            <person name="Bouquet J.M."/>
            <person name="Danks G."/>
            <person name="Poulain J."/>
            <person name="Campsteijn C."/>
            <person name="Adamski M."/>
            <person name="Cross I."/>
            <person name="Yadetie F."/>
            <person name="Muffato M."/>
            <person name="Louis A."/>
            <person name="Butcher S."/>
            <person name="Tsagkogeorga G."/>
            <person name="Konrad A."/>
            <person name="Singh S."/>
            <person name="Jensen M.F."/>
            <person name="Cong E.H."/>
            <person name="Eikeseth-Otteraa H."/>
            <person name="Noel B."/>
            <person name="Anthouard V."/>
            <person name="Porcel B.M."/>
            <person name="Kachouri-Lafond R."/>
            <person name="Nishino A."/>
            <person name="Ugolini M."/>
            <person name="Chourrout P."/>
            <person name="Nishida H."/>
            <person name="Aasland R."/>
            <person name="Huzurbazar S."/>
            <person name="Westhof E."/>
            <person name="Delsuc F."/>
            <person name="Lehrach H."/>
            <person name="Reinhardt R."/>
            <person name="Weissenbach J."/>
            <person name="Roy S.W."/>
            <person name="Artiguenave F."/>
            <person name="Postlethwait J.H."/>
            <person name="Manak J.R."/>
            <person name="Thompson E.M."/>
            <person name="Jaillon O."/>
            <person name="Du Pasquier L."/>
            <person name="Boudinot P."/>
            <person name="Liberles D.A."/>
            <person name="Volff J.N."/>
            <person name="Philippe H."/>
            <person name="Lenhard B."/>
            <person name="Roest Crollius H."/>
            <person name="Wincker P."/>
            <person name="Chourrout D."/>
        </authorList>
    </citation>
    <scope>NUCLEOTIDE SEQUENCE [LARGE SCALE GENOMIC DNA]</scope>
</reference>
<dbReference type="InterPro" id="IPR013517">
    <property type="entry name" value="FG-GAP"/>
</dbReference>
<dbReference type="AlphaFoldDB" id="E4X6B2"/>
<dbReference type="Gene3D" id="2.60.40.1530">
    <property type="entry name" value="ntegrin, alpha v. Chain A, domain 4"/>
    <property type="match status" value="1"/>
</dbReference>
<dbReference type="InterPro" id="IPR028994">
    <property type="entry name" value="Integrin_alpha_N"/>
</dbReference>
<dbReference type="Gene3D" id="2.60.40.1510">
    <property type="entry name" value="ntegrin, alpha v. Chain A, domain 3"/>
    <property type="match status" value="1"/>
</dbReference>
<dbReference type="SUPFAM" id="SSF69179">
    <property type="entry name" value="Integrin domains"/>
    <property type="match status" value="3"/>
</dbReference>
<evidence type="ECO:0000259" key="14">
    <source>
        <dbReference type="Pfam" id="PF08441"/>
    </source>
</evidence>
<keyword evidence="11" id="KW-0325">Glycoprotein</keyword>
<evidence type="ECO:0000256" key="13">
    <source>
        <dbReference type="RuleBase" id="RU003762"/>
    </source>
</evidence>
<keyword evidence="5" id="KW-0677">Repeat</keyword>
<dbReference type="GO" id="GO:0098609">
    <property type="term" value="P:cell-cell adhesion"/>
    <property type="evidence" value="ECO:0007669"/>
    <property type="project" value="TreeGrafter"/>
</dbReference>
<evidence type="ECO:0000256" key="5">
    <source>
        <dbReference type="ARBA" id="ARBA00022737"/>
    </source>
</evidence>
<keyword evidence="6 13" id="KW-0130">Cell adhesion</keyword>
<comment type="similarity">
    <text evidence="2 13">Belongs to the integrin alpha chain family.</text>
</comment>
<dbReference type="SMART" id="SM00191">
    <property type="entry name" value="Int_alpha"/>
    <property type="match status" value="4"/>
</dbReference>
<dbReference type="Proteomes" id="UP000001307">
    <property type="component" value="Unassembled WGS sequence"/>
</dbReference>
<sequence>MKLGFGFLAFSEAFNYEKDWAITERGPSGSSFGYSLDFDSDSIFVGAPNLASDKNGKTGGVFKCNFGKSKSACAPVFDDQLTREYNNSMFGMVLSSDNGFLVSCAPKFYKVFSNRNQNGEDAAIQSLTGSCLASQSVNWQLRGDLKNPVKQIGKKYKSRAHTFWYAKSQIGSSAFIDGDDLILGAPGAFAWSGLVLAADLAHDDSMVTSELCADDDWREVGKAGKNHWCRELNQPKDSYSGSSVLILRNVRGFPGESLYVTGLPGENNYGSVRFYRNDRKNLREIEELYIDGREHFLDFFKRPTGLASSFGYSLTSLDFDGDGLDDLVVSAPQFFDKGSDGNDAGGAVFVFLSAQNTDEKPFGKATVLVGSSGSHFGQSLTNGKDANLDGFEELIIGAPSSGQVFIFNGGRTVSKTATQVLDGKDFEIESFGLAVSGGQDFDKNGHPDLLVGGKDAIVAIPTRPVISISSLISLTDIDGEEIQSISLEDSKACEENGKKFTCFKVKVCYKFDHASIDKIQGNKMLNYHLTVDSITEEENKTPRGRIGGWQDFTNSLKTKTEIQIEADKQKCFEDLTVFLQEEINDKLSPIDISLEFSLEDTELTRSELSDINEYPIIRTNGQDRESKFLQIKNNCADPYYCEDNLKAAKQILEVQDAKGNWQQMTTGEGQVVFGSSNLPKARWSVVLTNDGEDAHQAGFTAYFRSFIKLSDFSIKYLSGIKSDSPLKCFEEITVKFNKITCSVGNPFKTGATAKVELDLDIIYVRENVSPSFDLKIEVWTHKTENKRQNELSRSSRGPSSWGYGGSEHATVHTFGDLKFEADVELVTATRPEFIPVKYSPSQTRRDREVSNTKTGTYGDKIESVLVVKNRGATPANDLVVSVKIPMKLKTGEFLLYPMDSVVIKDIDLKSRCHLADGFNPLKWNFIDTKKELIPQRSKRSVLDFVEDETHRMVKLQSHTLNCDSELIECAEVVCNIESLNANDNAWIRIQTAISHQALQQQFEGSNIFDIEWNAEINSKNSMLKGDLASKNAFRVDQEVLVQAYGPSMEWWLIALIVAAIFISFFTMLIILWKCGFFARRKMPVHRRF</sequence>
<keyword evidence="3 13" id="KW-0812">Transmembrane</keyword>
<gene>
    <name evidence="17" type="ORF">GSOID_T00002549001</name>
</gene>
<feature type="repeat" description="FG-GAP" evidence="12">
    <location>
        <begin position="297"/>
        <end position="360"/>
    </location>
</feature>
<dbReference type="GO" id="GO:0007160">
    <property type="term" value="P:cell-matrix adhesion"/>
    <property type="evidence" value="ECO:0007669"/>
    <property type="project" value="TreeGrafter"/>
</dbReference>
<keyword evidence="7 13" id="KW-1133">Transmembrane helix</keyword>
<protein>
    <submittedName>
        <fullName evidence="17">Uncharacterized protein</fullName>
    </submittedName>
</protein>
<dbReference type="Pfam" id="PF20805">
    <property type="entry name" value="Integrin_A_Ig_2"/>
    <property type="match status" value="1"/>
</dbReference>
<dbReference type="Pfam" id="PF20806">
    <property type="entry name" value="Integrin_A_Ig_3"/>
    <property type="match status" value="1"/>
</dbReference>
<dbReference type="EMBL" id="FN653026">
    <property type="protein sequence ID" value="CBY07565.1"/>
    <property type="molecule type" value="Genomic_DNA"/>
</dbReference>
<feature type="repeat" description="FG-GAP" evidence="12">
    <location>
        <begin position="363"/>
        <end position="424"/>
    </location>
</feature>
<dbReference type="InterPro" id="IPR018184">
    <property type="entry name" value="Integrin_alpha_C_CS"/>
</dbReference>
<dbReference type="InParanoid" id="E4X6B2"/>
<accession>E4X6B2</accession>
<keyword evidence="10 13" id="KW-0675">Receptor</keyword>
<dbReference type="InterPro" id="IPR000413">
    <property type="entry name" value="Integrin_alpha"/>
</dbReference>
<dbReference type="InterPro" id="IPR013519">
    <property type="entry name" value="Int_alpha_beta-p"/>
</dbReference>
<evidence type="ECO:0000256" key="3">
    <source>
        <dbReference type="ARBA" id="ARBA00022692"/>
    </source>
</evidence>
<dbReference type="InterPro" id="IPR048286">
    <property type="entry name" value="Integrin_alpha_Ig-like_3"/>
</dbReference>
<evidence type="ECO:0000313" key="18">
    <source>
        <dbReference type="Proteomes" id="UP000001307"/>
    </source>
</evidence>
<dbReference type="PANTHER" id="PTHR23220">
    <property type="entry name" value="INTEGRIN ALPHA"/>
    <property type="match status" value="1"/>
</dbReference>
<keyword evidence="9 13" id="KW-0472">Membrane</keyword>
<dbReference type="GO" id="GO:0009897">
    <property type="term" value="C:external side of plasma membrane"/>
    <property type="evidence" value="ECO:0007669"/>
    <property type="project" value="TreeGrafter"/>
</dbReference>
<evidence type="ECO:0000256" key="1">
    <source>
        <dbReference type="ARBA" id="ARBA00004479"/>
    </source>
</evidence>
<feature type="transmembrane region" description="Helical" evidence="13">
    <location>
        <begin position="1050"/>
        <end position="1072"/>
    </location>
</feature>
<evidence type="ECO:0000256" key="6">
    <source>
        <dbReference type="ARBA" id="ARBA00022889"/>
    </source>
</evidence>
<evidence type="ECO:0000256" key="4">
    <source>
        <dbReference type="ARBA" id="ARBA00022729"/>
    </source>
</evidence>
<evidence type="ECO:0000256" key="12">
    <source>
        <dbReference type="PROSITE-ProRule" id="PRU00803"/>
    </source>
</evidence>
<evidence type="ECO:0000259" key="16">
    <source>
        <dbReference type="Pfam" id="PF20806"/>
    </source>
</evidence>
<dbReference type="PROSITE" id="PS00242">
    <property type="entry name" value="INTEGRIN_ALPHA"/>
    <property type="match status" value="1"/>
</dbReference>
<dbReference type="PRINTS" id="PR01185">
    <property type="entry name" value="INTEGRINA"/>
</dbReference>
<dbReference type="Gene3D" id="2.130.10.130">
    <property type="entry name" value="Integrin alpha, N-terminal"/>
    <property type="match status" value="1"/>
</dbReference>
<evidence type="ECO:0000256" key="7">
    <source>
        <dbReference type="ARBA" id="ARBA00022989"/>
    </source>
</evidence>
<keyword evidence="8 13" id="KW-0401">Integrin</keyword>
<evidence type="ECO:0000256" key="2">
    <source>
        <dbReference type="ARBA" id="ARBA00008054"/>
    </source>
</evidence>